<comment type="similarity">
    <text evidence="1 2">Belongs to the small heat shock protein (HSP20) family.</text>
</comment>
<dbReference type="Pfam" id="PF00011">
    <property type="entry name" value="HSP20"/>
    <property type="match status" value="1"/>
</dbReference>
<evidence type="ECO:0000313" key="4">
    <source>
        <dbReference type="EMBL" id="OGL88189.1"/>
    </source>
</evidence>
<feature type="domain" description="SHSP" evidence="3">
    <location>
        <begin position="18"/>
        <end position="132"/>
    </location>
</feature>
<dbReference type="PROSITE" id="PS01031">
    <property type="entry name" value="SHSP"/>
    <property type="match status" value="1"/>
</dbReference>
<dbReference type="PANTHER" id="PTHR11527">
    <property type="entry name" value="HEAT-SHOCK PROTEIN 20 FAMILY MEMBER"/>
    <property type="match status" value="1"/>
</dbReference>
<dbReference type="Gene3D" id="2.60.40.790">
    <property type="match status" value="1"/>
</dbReference>
<evidence type="ECO:0000256" key="2">
    <source>
        <dbReference type="RuleBase" id="RU003616"/>
    </source>
</evidence>
<accession>A0A1F7VCF4</accession>
<evidence type="ECO:0000259" key="3">
    <source>
        <dbReference type="PROSITE" id="PS01031"/>
    </source>
</evidence>
<comment type="caution">
    <text evidence="4">The sequence shown here is derived from an EMBL/GenBank/DDBJ whole genome shotgun (WGS) entry which is preliminary data.</text>
</comment>
<gene>
    <name evidence="4" type="ORF">A3I41_00475</name>
</gene>
<protein>
    <recommendedName>
        <fullName evidence="3">SHSP domain-containing protein</fullName>
    </recommendedName>
</protein>
<reference evidence="4 5" key="1">
    <citation type="journal article" date="2016" name="Nat. Commun.">
        <title>Thousands of microbial genomes shed light on interconnected biogeochemical processes in an aquifer system.</title>
        <authorList>
            <person name="Anantharaman K."/>
            <person name="Brown C.T."/>
            <person name="Hug L.A."/>
            <person name="Sharon I."/>
            <person name="Castelle C.J."/>
            <person name="Probst A.J."/>
            <person name="Thomas B.C."/>
            <person name="Singh A."/>
            <person name="Wilkins M.J."/>
            <person name="Karaoz U."/>
            <person name="Brodie E.L."/>
            <person name="Williams K.H."/>
            <person name="Hubbard S.S."/>
            <person name="Banfield J.F."/>
        </authorList>
    </citation>
    <scope>NUCLEOTIDE SEQUENCE [LARGE SCALE GENOMIC DNA]</scope>
</reference>
<name>A0A1F7VCF4_9BACT</name>
<evidence type="ECO:0000256" key="1">
    <source>
        <dbReference type="PROSITE-ProRule" id="PRU00285"/>
    </source>
</evidence>
<sequence length="132" mass="14796">MSPLREHIQNDFTDASWFAQNEGQLSVDVMETAREIVVRSAIAGVNAEDLDITLHEDTLTIRGTRAHEISEFARGKTHVQECHWGAFSRSIILPSHVDPNSVDAVLKKGVLLIRLKKIEQDKPISILDLDDL</sequence>
<dbReference type="SUPFAM" id="SSF49764">
    <property type="entry name" value="HSP20-like chaperones"/>
    <property type="match status" value="1"/>
</dbReference>
<dbReference type="Proteomes" id="UP000176593">
    <property type="component" value="Unassembled WGS sequence"/>
</dbReference>
<dbReference type="EMBL" id="MGEQ01000001">
    <property type="protein sequence ID" value="OGL88189.1"/>
    <property type="molecule type" value="Genomic_DNA"/>
</dbReference>
<dbReference type="InterPro" id="IPR008978">
    <property type="entry name" value="HSP20-like_chaperone"/>
</dbReference>
<evidence type="ECO:0000313" key="5">
    <source>
        <dbReference type="Proteomes" id="UP000176593"/>
    </source>
</evidence>
<proteinExistence type="inferred from homology"/>
<organism evidence="4 5">
    <name type="scientific">Candidatus Uhrbacteria bacterium RIFCSPLOWO2_02_FULL_48_18</name>
    <dbReference type="NCBI Taxonomy" id="1802408"/>
    <lineage>
        <taxon>Bacteria</taxon>
        <taxon>Candidatus Uhriibacteriota</taxon>
    </lineage>
</organism>
<dbReference type="InterPro" id="IPR002068">
    <property type="entry name" value="A-crystallin/Hsp20_dom"/>
</dbReference>
<dbReference type="CDD" id="cd06464">
    <property type="entry name" value="ACD_sHsps-like"/>
    <property type="match status" value="1"/>
</dbReference>
<dbReference type="AlphaFoldDB" id="A0A1F7VCF4"/>
<dbReference type="InterPro" id="IPR031107">
    <property type="entry name" value="Small_HSP"/>
</dbReference>